<evidence type="ECO:0000313" key="1">
    <source>
        <dbReference type="EMBL" id="EIM76141.1"/>
    </source>
</evidence>
<dbReference type="PATRIC" id="fig|1189621.3.peg.2268"/>
<dbReference type="PANTHER" id="PTHR14097">
    <property type="entry name" value="OXIDOREDUCTASE HTATIP2"/>
    <property type="match status" value="1"/>
</dbReference>
<comment type="caution">
    <text evidence="1">The sequence shown here is derived from an EMBL/GenBank/DDBJ whole genome shotgun (WGS) entry which is preliminary data.</text>
</comment>
<dbReference type="STRING" id="1189621.A3SI_10889"/>
<organism evidence="1 2">
    <name type="scientific">Nitritalea halalkaliphila LW7</name>
    <dbReference type="NCBI Taxonomy" id="1189621"/>
    <lineage>
        <taxon>Bacteria</taxon>
        <taxon>Pseudomonadati</taxon>
        <taxon>Bacteroidota</taxon>
        <taxon>Cytophagia</taxon>
        <taxon>Cytophagales</taxon>
        <taxon>Cyclobacteriaceae</taxon>
        <taxon>Nitritalea</taxon>
    </lineage>
</organism>
<dbReference type="Gene3D" id="3.40.50.720">
    <property type="entry name" value="NAD(P)-binding Rossmann-like Domain"/>
    <property type="match status" value="1"/>
</dbReference>
<accession>I5C2T9</accession>
<dbReference type="InterPro" id="IPR036291">
    <property type="entry name" value="NAD(P)-bd_dom_sf"/>
</dbReference>
<proteinExistence type="predicted"/>
<dbReference type="EMBL" id="AJYA01000023">
    <property type="protein sequence ID" value="EIM76141.1"/>
    <property type="molecule type" value="Genomic_DNA"/>
</dbReference>
<dbReference type="AlphaFoldDB" id="I5C2T9"/>
<keyword evidence="2" id="KW-1185">Reference proteome</keyword>
<dbReference type="PANTHER" id="PTHR14097:SF7">
    <property type="entry name" value="OXIDOREDUCTASE HTATIP2"/>
    <property type="match status" value="1"/>
</dbReference>
<reference evidence="1 2" key="1">
    <citation type="submission" date="2012-05" db="EMBL/GenBank/DDBJ databases">
        <title>Genome sequence of Nitritalea halalkaliphila LW7.</title>
        <authorList>
            <person name="Jangir P.K."/>
            <person name="Singh A."/>
            <person name="Shivaji S."/>
            <person name="Sharma R."/>
        </authorList>
    </citation>
    <scope>NUCLEOTIDE SEQUENCE [LARGE SCALE GENOMIC DNA]</scope>
    <source>
        <strain evidence="1 2">LW7</strain>
    </source>
</reference>
<dbReference type="SUPFAM" id="SSF51735">
    <property type="entry name" value="NAD(P)-binding Rossmann-fold domains"/>
    <property type="match status" value="1"/>
</dbReference>
<gene>
    <name evidence="1" type="ORF">A3SI_10889</name>
</gene>
<sequence length="162" mass="18289">MAVSEGRAALHAFCALGTTIKQAGSQEKFRQIDQTFVLDFGKLCLRLGAKTFSYVSALGADHRSKVFYNRIKGETEAKLKELGFPHLLLHRPSLLLGDRDEFRFGESLAMYAMLPLKWLRIGDSFRGIEASKVARGMLIHAFEKRPASFKIIVSREMHQFTP</sequence>
<dbReference type="Proteomes" id="UP000005551">
    <property type="component" value="Unassembled WGS sequence"/>
</dbReference>
<name>I5C2T9_9BACT</name>
<protein>
    <recommendedName>
        <fullName evidence="3">NAD-dependent epimerase/dehydratase</fullName>
    </recommendedName>
</protein>
<evidence type="ECO:0000313" key="2">
    <source>
        <dbReference type="Proteomes" id="UP000005551"/>
    </source>
</evidence>
<evidence type="ECO:0008006" key="3">
    <source>
        <dbReference type="Google" id="ProtNLM"/>
    </source>
</evidence>